<feature type="non-terminal residue" evidence="2">
    <location>
        <position position="67"/>
    </location>
</feature>
<dbReference type="EMBL" id="SRMA01026496">
    <property type="protein sequence ID" value="TRY83172.1"/>
    <property type="molecule type" value="Genomic_DNA"/>
</dbReference>
<sequence>MRWKNESAQRTFAISTCVEISSTERLQDVVHGAHVEDEPQLSYTHGHQTQHEERTENALHERLSCTK</sequence>
<gene>
    <name evidence="2" type="ORF">DNTS_020673</name>
</gene>
<protein>
    <submittedName>
        <fullName evidence="2">Uncharacterized protein</fullName>
    </submittedName>
</protein>
<dbReference type="Proteomes" id="UP000316079">
    <property type="component" value="Unassembled WGS sequence"/>
</dbReference>
<organism evidence="2 3">
    <name type="scientific">Danionella cerebrum</name>
    <dbReference type="NCBI Taxonomy" id="2873325"/>
    <lineage>
        <taxon>Eukaryota</taxon>
        <taxon>Metazoa</taxon>
        <taxon>Chordata</taxon>
        <taxon>Craniata</taxon>
        <taxon>Vertebrata</taxon>
        <taxon>Euteleostomi</taxon>
        <taxon>Actinopterygii</taxon>
        <taxon>Neopterygii</taxon>
        <taxon>Teleostei</taxon>
        <taxon>Ostariophysi</taxon>
        <taxon>Cypriniformes</taxon>
        <taxon>Danionidae</taxon>
        <taxon>Danioninae</taxon>
        <taxon>Danionella</taxon>
    </lineage>
</organism>
<feature type="compositionally biased region" description="Basic and acidic residues" evidence="1">
    <location>
        <begin position="49"/>
        <end position="67"/>
    </location>
</feature>
<comment type="caution">
    <text evidence="2">The sequence shown here is derived from an EMBL/GenBank/DDBJ whole genome shotgun (WGS) entry which is preliminary data.</text>
</comment>
<dbReference type="AlphaFoldDB" id="A0A553PZP7"/>
<proteinExistence type="predicted"/>
<evidence type="ECO:0000256" key="1">
    <source>
        <dbReference type="SAM" id="MobiDB-lite"/>
    </source>
</evidence>
<reference evidence="2 3" key="1">
    <citation type="journal article" date="2019" name="Sci. Data">
        <title>Hybrid genome assembly and annotation of Danionella translucida.</title>
        <authorList>
            <person name="Kadobianskyi M."/>
            <person name="Schulze L."/>
            <person name="Schuelke M."/>
            <person name="Judkewitz B."/>
        </authorList>
    </citation>
    <scope>NUCLEOTIDE SEQUENCE [LARGE SCALE GENOMIC DNA]</scope>
    <source>
        <strain evidence="2 3">Bolton</strain>
    </source>
</reference>
<accession>A0A553PZP7</accession>
<evidence type="ECO:0000313" key="2">
    <source>
        <dbReference type="EMBL" id="TRY83172.1"/>
    </source>
</evidence>
<keyword evidence="3" id="KW-1185">Reference proteome</keyword>
<evidence type="ECO:0000313" key="3">
    <source>
        <dbReference type="Proteomes" id="UP000316079"/>
    </source>
</evidence>
<feature type="region of interest" description="Disordered" evidence="1">
    <location>
        <begin position="35"/>
        <end position="67"/>
    </location>
</feature>
<name>A0A553PZP7_9TELE</name>